<organism evidence="1 2">
    <name type="scientific">Halogranum salarium B-1</name>
    <dbReference type="NCBI Taxonomy" id="1210908"/>
    <lineage>
        <taxon>Archaea</taxon>
        <taxon>Methanobacteriati</taxon>
        <taxon>Methanobacteriota</taxon>
        <taxon>Stenosarchaea group</taxon>
        <taxon>Halobacteria</taxon>
        <taxon>Halobacteriales</taxon>
        <taxon>Haloferacaceae</taxon>
    </lineage>
</organism>
<dbReference type="AlphaFoldDB" id="J3JGT7"/>
<dbReference type="EMBL" id="ALJD01000003">
    <property type="protein sequence ID" value="EJN60381.1"/>
    <property type="molecule type" value="Genomic_DNA"/>
</dbReference>
<accession>J3JGT7</accession>
<name>J3JGT7_9EURY</name>
<evidence type="ECO:0000313" key="1">
    <source>
        <dbReference type="EMBL" id="EJN60381.1"/>
    </source>
</evidence>
<sequence>MLSSCEGGESFVPRVRTLPQRFSSVVVTNVGVGSGGTDEPSSPVTPFLLQLSHSGLQMSFQRKSRWW</sequence>
<protein>
    <submittedName>
        <fullName evidence="1">Uncharacterized protein</fullName>
    </submittedName>
</protein>
<proteinExistence type="predicted"/>
<gene>
    <name evidence="1" type="ORF">HSB1_09840</name>
</gene>
<comment type="caution">
    <text evidence="1">The sequence shown here is derived from an EMBL/GenBank/DDBJ whole genome shotgun (WGS) entry which is preliminary data.</text>
</comment>
<evidence type="ECO:0000313" key="2">
    <source>
        <dbReference type="Proteomes" id="UP000007813"/>
    </source>
</evidence>
<dbReference type="Proteomes" id="UP000007813">
    <property type="component" value="Unassembled WGS sequence"/>
</dbReference>
<reference evidence="1 2" key="1">
    <citation type="journal article" date="2012" name="J. Bacteriol.">
        <title>Draft Genome Sequence of the Extremely Halophilic Archaeon Halogranum salarium B-1T.</title>
        <authorList>
            <person name="Kim K.K."/>
            <person name="Lee K.C."/>
            <person name="Lee J.S."/>
        </authorList>
    </citation>
    <scope>NUCLEOTIDE SEQUENCE [LARGE SCALE GENOMIC DNA]</scope>
    <source>
        <strain evidence="1 2">B-1</strain>
    </source>
</reference>